<evidence type="ECO:0000256" key="2">
    <source>
        <dbReference type="ARBA" id="ARBA00023125"/>
    </source>
</evidence>
<evidence type="ECO:0000313" key="8">
    <source>
        <dbReference type="Proteomes" id="UP000553957"/>
    </source>
</evidence>
<dbReference type="RefSeq" id="WP_171673492.1">
    <property type="nucleotide sequence ID" value="NZ_BAAAGT010000013.1"/>
</dbReference>
<dbReference type="CDD" id="cd07377">
    <property type="entry name" value="WHTH_GntR"/>
    <property type="match status" value="1"/>
</dbReference>
<dbReference type="EMBL" id="JABJRC010000002">
    <property type="protein sequence ID" value="NOL41037.1"/>
    <property type="molecule type" value="Genomic_DNA"/>
</dbReference>
<protein>
    <submittedName>
        <fullName evidence="5 6">GntR family transcriptional regulator</fullName>
    </submittedName>
</protein>
<dbReference type="EMBL" id="JACHKF010000001">
    <property type="protein sequence ID" value="MBB6569120.1"/>
    <property type="molecule type" value="Genomic_DNA"/>
</dbReference>
<name>A0A7Y4KZZ0_9ACTN</name>
<comment type="caution">
    <text evidence="6">The sequence shown here is derived from an EMBL/GenBank/DDBJ whole genome shotgun (WGS) entry which is preliminary data.</text>
</comment>
<accession>A0A7Y4KZZ0</accession>
<dbReference type="PANTHER" id="PTHR43537:SF5">
    <property type="entry name" value="UXU OPERON TRANSCRIPTIONAL REGULATOR"/>
    <property type="match status" value="1"/>
</dbReference>
<keyword evidence="1" id="KW-0805">Transcription regulation</keyword>
<dbReference type="GO" id="GO:0003700">
    <property type="term" value="F:DNA-binding transcription factor activity"/>
    <property type="evidence" value="ECO:0007669"/>
    <property type="project" value="InterPro"/>
</dbReference>
<dbReference type="Pfam" id="PF07729">
    <property type="entry name" value="FCD"/>
    <property type="match status" value="1"/>
</dbReference>
<feature type="domain" description="HTH gntR-type" evidence="4">
    <location>
        <begin position="13"/>
        <end position="80"/>
    </location>
</feature>
<dbReference type="InterPro" id="IPR036390">
    <property type="entry name" value="WH_DNA-bd_sf"/>
</dbReference>
<gene>
    <name evidence="5" type="ORF">HNR71_004757</name>
    <name evidence="6" type="ORF">HPO96_12365</name>
</gene>
<dbReference type="PANTHER" id="PTHR43537">
    <property type="entry name" value="TRANSCRIPTIONAL REGULATOR, GNTR FAMILY"/>
    <property type="match status" value="1"/>
</dbReference>
<keyword evidence="2 5" id="KW-0238">DNA-binding</keyword>
<sequence>MESASSLPRISADSRRALVVQALRRAIETGEFQPGDRLVERDLSAQMNISRGPLREAMIQLEQEGLITTYPYRGTVVAEISAEEVEKVLVPIRLTLERFAVGHALQRLTDADLAELQGQIGAMRQAAAAGDVTGVVETDMRFHEILLERAEQPQCLQIWRTIAPRVRAYFHRDAYRHGELANVAHGHDALLEALRRRDPAEVDAILQAHINETLDL</sequence>
<dbReference type="Pfam" id="PF00392">
    <property type="entry name" value="GntR"/>
    <property type="match status" value="1"/>
</dbReference>
<dbReference type="Proteomes" id="UP000534306">
    <property type="component" value="Unassembled WGS sequence"/>
</dbReference>
<keyword evidence="3" id="KW-0804">Transcription</keyword>
<dbReference type="Gene3D" id="1.20.120.530">
    <property type="entry name" value="GntR ligand-binding domain-like"/>
    <property type="match status" value="1"/>
</dbReference>
<dbReference type="PRINTS" id="PR00035">
    <property type="entry name" value="HTHGNTR"/>
</dbReference>
<dbReference type="InterPro" id="IPR008920">
    <property type="entry name" value="TF_FadR/GntR_C"/>
</dbReference>
<dbReference type="PROSITE" id="PS50949">
    <property type="entry name" value="HTH_GNTR"/>
    <property type="match status" value="1"/>
</dbReference>
<dbReference type="SUPFAM" id="SSF46785">
    <property type="entry name" value="Winged helix' DNA-binding domain"/>
    <property type="match status" value="1"/>
</dbReference>
<dbReference type="SMART" id="SM00895">
    <property type="entry name" value="FCD"/>
    <property type="match status" value="1"/>
</dbReference>
<evidence type="ECO:0000256" key="3">
    <source>
        <dbReference type="ARBA" id="ARBA00023163"/>
    </source>
</evidence>
<reference evidence="5 8" key="2">
    <citation type="submission" date="2020-08" db="EMBL/GenBank/DDBJ databases">
        <title>Sequencing the genomes of 1000 actinobacteria strains.</title>
        <authorList>
            <person name="Klenk H.-P."/>
        </authorList>
    </citation>
    <scope>NUCLEOTIDE SEQUENCE [LARGE SCALE GENOMIC DNA]</scope>
    <source>
        <strain evidence="5 8">DSM 15626</strain>
    </source>
</reference>
<evidence type="ECO:0000313" key="7">
    <source>
        <dbReference type="Proteomes" id="UP000534306"/>
    </source>
</evidence>
<dbReference type="InterPro" id="IPR000524">
    <property type="entry name" value="Tscrpt_reg_HTH_GntR"/>
</dbReference>
<reference evidence="6 7" key="1">
    <citation type="submission" date="2020-05" db="EMBL/GenBank/DDBJ databases">
        <title>Genome sequence of Kribbella sandramycini ATCC 39419.</title>
        <authorList>
            <person name="Maclea K.S."/>
            <person name="Fair J.L."/>
        </authorList>
    </citation>
    <scope>NUCLEOTIDE SEQUENCE [LARGE SCALE GENOMIC DNA]</scope>
    <source>
        <strain evidence="6 7">ATCC 39419</strain>
    </source>
</reference>
<dbReference type="Proteomes" id="UP000553957">
    <property type="component" value="Unassembled WGS sequence"/>
</dbReference>
<dbReference type="SMART" id="SM00345">
    <property type="entry name" value="HTH_GNTR"/>
    <property type="match status" value="1"/>
</dbReference>
<dbReference type="AlphaFoldDB" id="A0A7Y4KZZ0"/>
<organism evidence="6 7">
    <name type="scientific">Kribbella sandramycini</name>
    <dbReference type="NCBI Taxonomy" id="60450"/>
    <lineage>
        <taxon>Bacteria</taxon>
        <taxon>Bacillati</taxon>
        <taxon>Actinomycetota</taxon>
        <taxon>Actinomycetes</taxon>
        <taxon>Propionibacteriales</taxon>
        <taxon>Kribbellaceae</taxon>
        <taxon>Kribbella</taxon>
    </lineage>
</organism>
<evidence type="ECO:0000256" key="1">
    <source>
        <dbReference type="ARBA" id="ARBA00023015"/>
    </source>
</evidence>
<keyword evidence="7" id="KW-1185">Reference proteome</keyword>
<evidence type="ECO:0000313" key="6">
    <source>
        <dbReference type="EMBL" id="NOL41037.1"/>
    </source>
</evidence>
<proteinExistence type="predicted"/>
<evidence type="ECO:0000259" key="4">
    <source>
        <dbReference type="PROSITE" id="PS50949"/>
    </source>
</evidence>
<dbReference type="SUPFAM" id="SSF48008">
    <property type="entry name" value="GntR ligand-binding domain-like"/>
    <property type="match status" value="1"/>
</dbReference>
<dbReference type="GO" id="GO:0003677">
    <property type="term" value="F:DNA binding"/>
    <property type="evidence" value="ECO:0007669"/>
    <property type="project" value="UniProtKB-KW"/>
</dbReference>
<evidence type="ECO:0000313" key="5">
    <source>
        <dbReference type="EMBL" id="MBB6569120.1"/>
    </source>
</evidence>
<dbReference type="InterPro" id="IPR011711">
    <property type="entry name" value="GntR_C"/>
</dbReference>
<dbReference type="InterPro" id="IPR036388">
    <property type="entry name" value="WH-like_DNA-bd_sf"/>
</dbReference>
<dbReference type="Gene3D" id="1.10.10.10">
    <property type="entry name" value="Winged helix-like DNA-binding domain superfamily/Winged helix DNA-binding domain"/>
    <property type="match status" value="1"/>
</dbReference>